<dbReference type="GO" id="GO:0005975">
    <property type="term" value="P:carbohydrate metabolic process"/>
    <property type="evidence" value="ECO:0007669"/>
    <property type="project" value="InterPro"/>
</dbReference>
<evidence type="ECO:0000256" key="2">
    <source>
        <dbReference type="ARBA" id="ARBA00022679"/>
    </source>
</evidence>
<name>A0A285MQX3_9FLAO</name>
<dbReference type="PANTHER" id="PTHR43095">
    <property type="entry name" value="SUGAR KINASE"/>
    <property type="match status" value="1"/>
</dbReference>
<dbReference type="InterPro" id="IPR043129">
    <property type="entry name" value="ATPase_NBD"/>
</dbReference>
<keyword evidence="7" id="KW-1185">Reference proteome</keyword>
<comment type="similarity">
    <text evidence="1">Belongs to the FGGY kinase family.</text>
</comment>
<gene>
    <name evidence="6" type="ORF">SAMN06265377_1393</name>
</gene>
<dbReference type="InterPro" id="IPR000577">
    <property type="entry name" value="Carb_kinase_FGGY"/>
</dbReference>
<evidence type="ECO:0000256" key="3">
    <source>
        <dbReference type="ARBA" id="ARBA00022777"/>
    </source>
</evidence>
<evidence type="ECO:0000256" key="1">
    <source>
        <dbReference type="ARBA" id="ARBA00009156"/>
    </source>
</evidence>
<evidence type="ECO:0000313" key="6">
    <source>
        <dbReference type="EMBL" id="SNY99582.1"/>
    </source>
</evidence>
<feature type="domain" description="Carbohydrate kinase FGGY C-terminal" evidence="5">
    <location>
        <begin position="259"/>
        <end position="448"/>
    </location>
</feature>
<dbReference type="Pfam" id="PF00370">
    <property type="entry name" value="FGGY_N"/>
    <property type="match status" value="1"/>
</dbReference>
<dbReference type="OrthoDB" id="9805576at2"/>
<protein>
    <submittedName>
        <fullName evidence="6">Xylulokinase</fullName>
    </submittedName>
</protein>
<dbReference type="Proteomes" id="UP000219048">
    <property type="component" value="Unassembled WGS sequence"/>
</dbReference>
<keyword evidence="3 6" id="KW-0418">Kinase</keyword>
<dbReference type="RefSeq" id="WP_097045072.1">
    <property type="nucleotide sequence ID" value="NZ_OBEH01000002.1"/>
</dbReference>
<accession>A0A285MQX3</accession>
<evidence type="ECO:0000313" key="7">
    <source>
        <dbReference type="Proteomes" id="UP000219048"/>
    </source>
</evidence>
<organism evidence="6 7">
    <name type="scientific">Flagellimonas pacifica</name>
    <dbReference type="NCBI Taxonomy" id="1247520"/>
    <lineage>
        <taxon>Bacteria</taxon>
        <taxon>Pseudomonadati</taxon>
        <taxon>Bacteroidota</taxon>
        <taxon>Flavobacteriia</taxon>
        <taxon>Flavobacteriales</taxon>
        <taxon>Flavobacteriaceae</taxon>
        <taxon>Flagellimonas</taxon>
    </lineage>
</organism>
<reference evidence="7" key="1">
    <citation type="submission" date="2017-09" db="EMBL/GenBank/DDBJ databases">
        <authorList>
            <person name="Varghese N."/>
            <person name="Submissions S."/>
        </authorList>
    </citation>
    <scope>NUCLEOTIDE SEQUENCE [LARGE SCALE GENOMIC DNA]</scope>
    <source>
        <strain evidence="7">DSM 25885</strain>
    </source>
</reference>
<dbReference type="InterPro" id="IPR018484">
    <property type="entry name" value="FGGY_N"/>
</dbReference>
<proteinExistence type="inferred from homology"/>
<dbReference type="Gene3D" id="3.30.420.40">
    <property type="match status" value="2"/>
</dbReference>
<dbReference type="GO" id="GO:0016301">
    <property type="term" value="F:kinase activity"/>
    <property type="evidence" value="ECO:0007669"/>
    <property type="project" value="UniProtKB-KW"/>
</dbReference>
<dbReference type="PANTHER" id="PTHR43095:SF5">
    <property type="entry name" value="XYLULOSE KINASE"/>
    <property type="match status" value="1"/>
</dbReference>
<sequence length="493" mass="54550">MYYLGIDVGSSSIKVALVECATGKSVGVVQEPEEEMLIDAPQKGWAEQDPKDWWEHVCNGIKKIKEHHNISKKEINGIGIAYQMHGLVVLDENGKSLRKSIIWCDSRAVDIGDKAYRTIGPEHCDNSLLNAPANFTASKLRWIKDNEPETFKEIHKFMLPGDYIAYRFSGWTNTTISGLSEGILWNFEKDEISTDILNYHGFPQDLIPDIVNTFGNQGEVAQTGAMESGLLEGTPILYRAGDQPNNALSLNVLNPGEVAATGGTSGVVYAVTDNLSVKESSRVNNFAHVNYIKGKTKNIGKLLCINGAGIQYRWLLNNLAVSSYEEMNNLANEVEVGSDGLCVIPFGNGAERMLLNQDMGTRIVNLDLNRHTRGHLCRATLEGIAFAFVYGMEIMKCDGIDPKVIRAGNDNLFRSEIFANTIATLIQQEIEIYDTTGAIGAARACIVASEGYDVFSSFMKNDYVMTFEPSKGLSLFEKAYNDWKKELELITNK</sequence>
<dbReference type="AlphaFoldDB" id="A0A285MQX3"/>
<dbReference type="PIRSF" id="PIRSF000538">
    <property type="entry name" value="GlpK"/>
    <property type="match status" value="1"/>
</dbReference>
<dbReference type="InterPro" id="IPR050406">
    <property type="entry name" value="FGGY_Carb_Kinase"/>
</dbReference>
<keyword evidence="2" id="KW-0808">Transferase</keyword>
<evidence type="ECO:0000259" key="5">
    <source>
        <dbReference type="Pfam" id="PF02782"/>
    </source>
</evidence>
<evidence type="ECO:0000259" key="4">
    <source>
        <dbReference type="Pfam" id="PF00370"/>
    </source>
</evidence>
<dbReference type="InterPro" id="IPR018485">
    <property type="entry name" value="FGGY_C"/>
</dbReference>
<dbReference type="CDD" id="cd07809">
    <property type="entry name" value="ASKHA_NBD_FGGY_BaXK-like"/>
    <property type="match status" value="1"/>
</dbReference>
<feature type="domain" description="Carbohydrate kinase FGGY N-terminal" evidence="4">
    <location>
        <begin position="2"/>
        <end position="245"/>
    </location>
</feature>
<dbReference type="SUPFAM" id="SSF53067">
    <property type="entry name" value="Actin-like ATPase domain"/>
    <property type="match status" value="2"/>
</dbReference>
<dbReference type="Pfam" id="PF02782">
    <property type="entry name" value="FGGY_C"/>
    <property type="match status" value="1"/>
</dbReference>
<dbReference type="EMBL" id="OBEH01000002">
    <property type="protein sequence ID" value="SNY99582.1"/>
    <property type="molecule type" value="Genomic_DNA"/>
</dbReference>